<proteinExistence type="predicted"/>
<dbReference type="Pfam" id="PF04031">
    <property type="entry name" value="Las1"/>
    <property type="match status" value="1"/>
</dbReference>
<name>A0AAW2YZH7_9EUKA</name>
<dbReference type="GO" id="GO:0000460">
    <property type="term" value="P:maturation of 5.8S rRNA"/>
    <property type="evidence" value="ECO:0007669"/>
    <property type="project" value="TreeGrafter"/>
</dbReference>
<organism evidence="1 2">
    <name type="scientific">Acrasis kona</name>
    <dbReference type="NCBI Taxonomy" id="1008807"/>
    <lineage>
        <taxon>Eukaryota</taxon>
        <taxon>Discoba</taxon>
        <taxon>Heterolobosea</taxon>
        <taxon>Tetramitia</taxon>
        <taxon>Eutetramitia</taxon>
        <taxon>Acrasidae</taxon>
        <taxon>Acrasis</taxon>
    </lineage>
</organism>
<dbReference type="EMBL" id="JAOPGA020000837">
    <property type="protein sequence ID" value="KAL0482281.1"/>
    <property type="molecule type" value="Genomic_DNA"/>
</dbReference>
<dbReference type="PANTHER" id="PTHR15002">
    <property type="entry name" value="RIBOSOMAL BIOGENESIS PROTEIN LAS1L"/>
    <property type="match status" value="1"/>
</dbReference>
<gene>
    <name evidence="1" type="ORF">AKO1_013008</name>
</gene>
<accession>A0AAW2YZH7</accession>
<dbReference type="GO" id="GO:0030687">
    <property type="term" value="C:preribosome, large subunit precursor"/>
    <property type="evidence" value="ECO:0007669"/>
    <property type="project" value="TreeGrafter"/>
</dbReference>
<dbReference type="Proteomes" id="UP001431209">
    <property type="component" value="Unassembled WGS sequence"/>
</dbReference>
<dbReference type="AlphaFoldDB" id="A0AAW2YZH7"/>
<dbReference type="PANTHER" id="PTHR15002:SF0">
    <property type="entry name" value="RIBOSOMAL BIOGENESIS PROTEIN LAS1L"/>
    <property type="match status" value="1"/>
</dbReference>
<reference evidence="1 2" key="1">
    <citation type="submission" date="2024-03" db="EMBL/GenBank/DDBJ databases">
        <title>The Acrasis kona genome and developmental transcriptomes reveal deep origins of eukaryotic multicellular pathways.</title>
        <authorList>
            <person name="Sheikh S."/>
            <person name="Fu C.-J."/>
            <person name="Brown M.W."/>
            <person name="Baldauf S.L."/>
        </authorList>
    </citation>
    <scope>NUCLEOTIDE SEQUENCE [LARGE SCALE GENOMIC DNA]</scope>
    <source>
        <strain evidence="1 2">ATCC MYA-3509</strain>
    </source>
</reference>
<protein>
    <submittedName>
        <fullName evidence="1">Pre-rRNA-processing protein</fullName>
    </submittedName>
</protein>
<sequence length="430" mass="49818">MNEKRLAKILHDRFDATQNLKKSFGNITPWNDWDEWLYVKNCLFSQDTSRTCHAVNRLKVWKSRPRIPHAVDATLDLFECILNDVTAQHIAMCLIRMVNGFQQQQQKNSLQGDENRYALSISTSMANIRFPKAIVDLRHDATHGILPSKSILLNSVRMGLQWLEHYYWSEQEQLIKYFRLSVMTRMNDFAKTCLGKEKKFSEQSALDRVVELLDRYSYDEIVRAFVMRALLPTQSTKIDHCLDQIKKIRTVLLLPLMSCFEKCGGRHVFITSLLYTLFQIVRDHRSGSSISDCIINDSNVEMAFLWIQEVLKSLKELCFDQVKDFSTTTTKKKGHHNQKNQIVVSDLEKEELISKYMIAMIEQCESHQDNKKLNQLVKLFKAHAAHSSPQESFSGWKSVNNRLAIGHSQDVQFSTGLLLPASLCKKRILK</sequence>
<comment type="caution">
    <text evidence="1">The sequence shown here is derived from an EMBL/GenBank/DDBJ whole genome shotgun (WGS) entry which is preliminary data.</text>
</comment>
<dbReference type="GO" id="GO:0004519">
    <property type="term" value="F:endonuclease activity"/>
    <property type="evidence" value="ECO:0007669"/>
    <property type="project" value="InterPro"/>
</dbReference>
<keyword evidence="2" id="KW-1185">Reference proteome</keyword>
<dbReference type="InterPro" id="IPR007174">
    <property type="entry name" value="Las1"/>
</dbReference>
<evidence type="ECO:0000313" key="2">
    <source>
        <dbReference type="Proteomes" id="UP001431209"/>
    </source>
</evidence>
<dbReference type="GO" id="GO:0000470">
    <property type="term" value="P:maturation of LSU-rRNA"/>
    <property type="evidence" value="ECO:0007669"/>
    <property type="project" value="TreeGrafter"/>
</dbReference>
<evidence type="ECO:0000313" key="1">
    <source>
        <dbReference type="EMBL" id="KAL0482281.1"/>
    </source>
</evidence>
<dbReference type="GO" id="GO:0090730">
    <property type="term" value="C:Las1 complex"/>
    <property type="evidence" value="ECO:0007669"/>
    <property type="project" value="InterPro"/>
</dbReference>